<dbReference type="Proteomes" id="UP000680045">
    <property type="component" value="Unassembled WGS sequence"/>
</dbReference>
<sequence length="211" mass="24595">MNATTSFEYTYKRKRVFRGGKSLNQDVQSEINRLVHRLKQDQSADGSWNYPFDTRITADAYMIILLKILDMERYSSYRGFSKRIESKQTENGSWKLFQDEKDGNVTVTIEGLLWPSFADSNKNHPHMRKAKQFILSKGGIKQAKMLTKMMLTVTDNINGRAYSPFHSKWSYCLRPFFVSIYDLSVYGRVNMIPLLLLGHKKFQLTTPTRQV</sequence>
<organism evidence="2 3">
    <name type="scientific">Peribacillus frigoritolerans</name>
    <dbReference type="NCBI Taxonomy" id="450367"/>
    <lineage>
        <taxon>Bacteria</taxon>
        <taxon>Bacillati</taxon>
        <taxon>Bacillota</taxon>
        <taxon>Bacilli</taxon>
        <taxon>Bacillales</taxon>
        <taxon>Bacillaceae</taxon>
        <taxon>Peribacillus</taxon>
    </lineage>
</organism>
<dbReference type="InterPro" id="IPR008930">
    <property type="entry name" value="Terpenoid_cyclase/PrenylTrfase"/>
</dbReference>
<dbReference type="Pfam" id="PF13249">
    <property type="entry name" value="SQHop_cyclase_N"/>
    <property type="match status" value="1"/>
</dbReference>
<protein>
    <recommendedName>
        <fullName evidence="1">Squalene cyclase N-terminal domain-containing protein</fullName>
    </recommendedName>
</protein>
<dbReference type="InterPro" id="IPR032697">
    <property type="entry name" value="SQ_cyclase_N"/>
</dbReference>
<reference evidence="2" key="1">
    <citation type="submission" date="2021-04" db="EMBL/GenBank/DDBJ databases">
        <title>Whole genome sequencing of Enterococci isolates from hospitalized patients.</title>
        <authorList>
            <person name="Ogoti B.M."/>
            <person name="Onyambu F.G."/>
        </authorList>
    </citation>
    <scope>NUCLEOTIDE SEQUENCE</scope>
    <source>
        <strain evidence="2">242</strain>
    </source>
</reference>
<dbReference type="EMBL" id="JAGTPW010000048">
    <property type="protein sequence ID" value="MBR8645695.1"/>
    <property type="molecule type" value="Genomic_DNA"/>
</dbReference>
<evidence type="ECO:0000259" key="1">
    <source>
        <dbReference type="Pfam" id="PF13249"/>
    </source>
</evidence>
<accession>A0A941FK69</accession>
<dbReference type="SUPFAM" id="SSF48239">
    <property type="entry name" value="Terpenoid cyclases/Protein prenyltransferases"/>
    <property type="match status" value="1"/>
</dbReference>
<name>A0A941FK69_9BACI</name>
<proteinExistence type="predicted"/>
<comment type="caution">
    <text evidence="2">The sequence shown here is derived from an EMBL/GenBank/DDBJ whole genome shotgun (WGS) entry which is preliminary data.</text>
</comment>
<evidence type="ECO:0000313" key="2">
    <source>
        <dbReference type="EMBL" id="MBR8645695.1"/>
    </source>
</evidence>
<dbReference type="Gene3D" id="1.50.10.20">
    <property type="match status" value="1"/>
</dbReference>
<evidence type="ECO:0000313" key="3">
    <source>
        <dbReference type="Proteomes" id="UP000680045"/>
    </source>
</evidence>
<gene>
    <name evidence="2" type="ORF">KEH51_21880</name>
</gene>
<feature type="domain" description="Squalene cyclase N-terminal" evidence="1">
    <location>
        <begin position="31"/>
        <end position="208"/>
    </location>
</feature>
<dbReference type="AlphaFoldDB" id="A0A941FK69"/>